<dbReference type="AlphaFoldDB" id="A0A7C9VUW5"/>
<evidence type="ECO:0000259" key="1">
    <source>
        <dbReference type="Pfam" id="PF01636"/>
    </source>
</evidence>
<evidence type="ECO:0000313" key="3">
    <source>
        <dbReference type="Proteomes" id="UP000481360"/>
    </source>
</evidence>
<dbReference type="PANTHER" id="PTHR21310:SF15">
    <property type="entry name" value="AMINOGLYCOSIDE PHOSPHOTRANSFERASE DOMAIN-CONTAINING PROTEIN"/>
    <property type="match status" value="1"/>
</dbReference>
<protein>
    <submittedName>
        <fullName evidence="2">Phosphotransferase</fullName>
    </submittedName>
</protein>
<sequence>MTDLNELAAELGLRPVEFATTGADFLVLHAKDDDGAGWILRAPRRDWPLRRMGPERALLDLIADRLPVAVPRWLPEVEHVAVYRKLPGDLPENPPDQYFEDIARFLAALHAVPPDEAARTGVEVRQPGAIRETIARKIHRARAELGLPDALWHHWQEWLGDDEPWPPWSLLVHADIKPANTVVHNGRLSGVIDWTDSLVGDPGADFRRLVQRFGRLDELIEAYERHGGRTWPGMRRHVEERVRMAPVDSGLYGIDSGQEHYVRTALERLKAWAGTPRTPA</sequence>
<dbReference type="Proteomes" id="UP000481360">
    <property type="component" value="Unassembled WGS sequence"/>
</dbReference>
<organism evidence="2 3">
    <name type="scientific">Lentzea alba</name>
    <dbReference type="NCBI Taxonomy" id="2714351"/>
    <lineage>
        <taxon>Bacteria</taxon>
        <taxon>Bacillati</taxon>
        <taxon>Actinomycetota</taxon>
        <taxon>Actinomycetes</taxon>
        <taxon>Pseudonocardiales</taxon>
        <taxon>Pseudonocardiaceae</taxon>
        <taxon>Lentzea</taxon>
    </lineage>
</organism>
<dbReference type="EMBL" id="JAAMPJ010000013">
    <property type="protein sequence ID" value="NGY64513.1"/>
    <property type="molecule type" value="Genomic_DNA"/>
</dbReference>
<keyword evidence="3" id="KW-1185">Reference proteome</keyword>
<feature type="domain" description="Aminoglycoside phosphotransferase" evidence="1">
    <location>
        <begin position="19"/>
        <end position="235"/>
    </location>
</feature>
<dbReference type="InterPro" id="IPR011009">
    <property type="entry name" value="Kinase-like_dom_sf"/>
</dbReference>
<reference evidence="2 3" key="1">
    <citation type="submission" date="2020-03" db="EMBL/GenBank/DDBJ databases">
        <title>Isolation and identification of active actinomycetes.</title>
        <authorList>
            <person name="Sun X."/>
        </authorList>
    </citation>
    <scope>NUCLEOTIDE SEQUENCE [LARGE SCALE GENOMIC DNA]</scope>
    <source>
        <strain evidence="2 3">NEAU-D13</strain>
    </source>
</reference>
<keyword evidence="2" id="KW-0808">Transferase</keyword>
<evidence type="ECO:0000313" key="2">
    <source>
        <dbReference type="EMBL" id="NGY64513.1"/>
    </source>
</evidence>
<comment type="caution">
    <text evidence="2">The sequence shown here is derived from an EMBL/GenBank/DDBJ whole genome shotgun (WGS) entry which is preliminary data.</text>
</comment>
<dbReference type="PANTHER" id="PTHR21310">
    <property type="entry name" value="AMINOGLYCOSIDE PHOSPHOTRANSFERASE-RELATED-RELATED"/>
    <property type="match status" value="1"/>
</dbReference>
<accession>A0A7C9VUW5</accession>
<name>A0A7C9VUW5_9PSEU</name>
<dbReference type="Gene3D" id="3.30.200.20">
    <property type="entry name" value="Phosphorylase Kinase, domain 1"/>
    <property type="match status" value="1"/>
</dbReference>
<dbReference type="InterPro" id="IPR002575">
    <property type="entry name" value="Aminoglycoside_PTrfase"/>
</dbReference>
<dbReference type="Gene3D" id="3.90.1200.10">
    <property type="match status" value="1"/>
</dbReference>
<dbReference type="GO" id="GO:0016740">
    <property type="term" value="F:transferase activity"/>
    <property type="evidence" value="ECO:0007669"/>
    <property type="project" value="UniProtKB-KW"/>
</dbReference>
<dbReference type="SUPFAM" id="SSF56112">
    <property type="entry name" value="Protein kinase-like (PK-like)"/>
    <property type="match status" value="1"/>
</dbReference>
<dbReference type="RefSeq" id="WP_166053335.1">
    <property type="nucleotide sequence ID" value="NZ_JAAMPJ010000013.1"/>
</dbReference>
<proteinExistence type="predicted"/>
<dbReference type="Pfam" id="PF01636">
    <property type="entry name" value="APH"/>
    <property type="match status" value="1"/>
</dbReference>
<gene>
    <name evidence="2" type="ORF">G7043_36940</name>
</gene>
<dbReference type="InterPro" id="IPR051678">
    <property type="entry name" value="AGP_Transferase"/>
</dbReference>